<gene>
    <name evidence="2" type="ordered locus">Aasi_0445</name>
</gene>
<evidence type="ECO:0000259" key="1">
    <source>
        <dbReference type="PROSITE" id="PS51186"/>
    </source>
</evidence>
<dbReference type="eggNOG" id="COG1670">
    <property type="taxonomic scope" value="Bacteria"/>
</dbReference>
<evidence type="ECO:0000313" key="2">
    <source>
        <dbReference type="EMBL" id="ACE05856.1"/>
    </source>
</evidence>
<dbReference type="KEGG" id="aas:Aasi_0445"/>
<proteinExistence type="predicted"/>
<dbReference type="InterPro" id="IPR000182">
    <property type="entry name" value="GNAT_dom"/>
</dbReference>
<evidence type="ECO:0000313" key="3">
    <source>
        <dbReference type="Proteomes" id="UP000001227"/>
    </source>
</evidence>
<feature type="domain" description="N-acetyltransferase" evidence="1">
    <location>
        <begin position="12"/>
        <end position="166"/>
    </location>
</feature>
<organism evidence="2 3">
    <name type="scientific">Amoebophilus asiaticus (strain 5a2)</name>
    <dbReference type="NCBI Taxonomy" id="452471"/>
    <lineage>
        <taxon>Bacteria</taxon>
        <taxon>Pseudomonadati</taxon>
        <taxon>Bacteroidota</taxon>
        <taxon>Cytophagia</taxon>
        <taxon>Cytophagales</taxon>
        <taxon>Amoebophilaceae</taxon>
        <taxon>Candidatus Amoebophilus</taxon>
    </lineage>
</organism>
<dbReference type="RefSeq" id="WP_012472623.1">
    <property type="nucleotide sequence ID" value="NC_010830.1"/>
</dbReference>
<dbReference type="PANTHER" id="PTHR43792:SF1">
    <property type="entry name" value="N-ACETYLTRANSFERASE DOMAIN-CONTAINING PROTEIN"/>
    <property type="match status" value="1"/>
</dbReference>
<dbReference type="AlphaFoldDB" id="B3ERK4"/>
<name>B3ERK4_AMOA5</name>
<dbReference type="Proteomes" id="UP000001227">
    <property type="component" value="Chromosome"/>
</dbReference>
<keyword evidence="3" id="KW-1185">Reference proteome</keyword>
<dbReference type="OrthoDB" id="9798081at2"/>
<dbReference type="GO" id="GO:0016747">
    <property type="term" value="F:acyltransferase activity, transferring groups other than amino-acyl groups"/>
    <property type="evidence" value="ECO:0007669"/>
    <property type="project" value="InterPro"/>
</dbReference>
<dbReference type="PROSITE" id="PS51186">
    <property type="entry name" value="GNAT"/>
    <property type="match status" value="1"/>
</dbReference>
<reference evidence="2 3" key="1">
    <citation type="journal article" date="2010" name="J. Bacteriol.">
        <title>The genome of the amoeba symbiont 'Candidatus Amoebophilus asiaticus' reveals common mechanisms for host cell interaction among amoeba-associated bacteria.</title>
        <authorList>
            <person name="Schmitz-Esser S."/>
            <person name="Tischler P."/>
            <person name="Arnold R."/>
            <person name="Montanaro J."/>
            <person name="Wagner M."/>
            <person name="Rattei T."/>
            <person name="Horn M."/>
        </authorList>
    </citation>
    <scope>NUCLEOTIDE SEQUENCE [LARGE SCALE GENOMIC DNA]</scope>
    <source>
        <strain evidence="2 3">5a2</strain>
    </source>
</reference>
<sequence length="169" mass="19738">MKFTNQIETSRLMLSPISKEDEAILINHPSVTTTLFYTDIQISVGAIRAWLLNAYEHWHKHLYGVWVIRIKESRQFIGFCSLRFDEEIRETILSYGILEHYRKKGYAFEAVSAIIQYGFQKCSLNHIIANVKQDNIASIQLLEKLGMKKVSISERSYTYIKIKEPYKEG</sequence>
<dbReference type="Pfam" id="PF13302">
    <property type="entry name" value="Acetyltransf_3"/>
    <property type="match status" value="1"/>
</dbReference>
<protein>
    <recommendedName>
        <fullName evidence="1">N-acetyltransferase domain-containing protein</fullName>
    </recommendedName>
</protein>
<dbReference type="HOGENOM" id="CLU_013985_3_1_10"/>
<dbReference type="SUPFAM" id="SSF55729">
    <property type="entry name" value="Acyl-CoA N-acyltransferases (Nat)"/>
    <property type="match status" value="1"/>
</dbReference>
<accession>B3ERK4</accession>
<dbReference type="PANTHER" id="PTHR43792">
    <property type="entry name" value="GNAT FAMILY, PUTATIVE (AFU_ORTHOLOGUE AFUA_3G00765)-RELATED-RELATED"/>
    <property type="match status" value="1"/>
</dbReference>
<dbReference type="EMBL" id="CP001102">
    <property type="protein sequence ID" value="ACE05856.1"/>
    <property type="molecule type" value="Genomic_DNA"/>
</dbReference>
<dbReference type="InterPro" id="IPR016181">
    <property type="entry name" value="Acyl_CoA_acyltransferase"/>
</dbReference>
<dbReference type="Gene3D" id="3.40.630.30">
    <property type="match status" value="1"/>
</dbReference>
<dbReference type="STRING" id="452471.Aasi_0445"/>
<dbReference type="InterPro" id="IPR051531">
    <property type="entry name" value="N-acetyltransferase"/>
</dbReference>